<proteinExistence type="predicted"/>
<dbReference type="RefSeq" id="WP_301998995.1">
    <property type="nucleotide sequence ID" value="NZ_JAMJEV010000004.1"/>
</dbReference>
<reference evidence="2" key="1">
    <citation type="submission" date="2022-05" db="EMBL/GenBank/DDBJ databases">
        <title>Expanded diversity of anoxic marine methylotrophy in a Black Sea sulfate reducing microorganism.</title>
        <authorList>
            <person name="Fischer P.Q."/>
            <person name="Stams A.J.M."/>
            <person name="Villanueva L."/>
            <person name="Sousa D.Z."/>
        </authorList>
    </citation>
    <scope>NUCLEOTIDE SEQUENCE</scope>
    <source>
        <strain evidence="2">P130</strain>
    </source>
</reference>
<dbReference type="Proteomes" id="UP001176021">
    <property type="component" value="Unassembled WGS sequence"/>
</dbReference>
<feature type="transmembrane region" description="Helical" evidence="1">
    <location>
        <begin position="34"/>
        <end position="54"/>
    </location>
</feature>
<gene>
    <name evidence="2" type="ORF">M8H41_06060</name>
</gene>
<keyword evidence="3" id="KW-1185">Reference proteome</keyword>
<feature type="transmembrane region" description="Helical" evidence="1">
    <location>
        <begin position="74"/>
        <end position="95"/>
    </location>
</feature>
<evidence type="ECO:0000313" key="2">
    <source>
        <dbReference type="EMBL" id="MDO0822419.1"/>
    </source>
</evidence>
<sequence length="125" mass="13706">MFLTIATITITGVLVSQVVFPSLGSKLLVLVHTWTTYLGLGLFGLHIVLHGHYLMESVRRIFANLRKSNARETFVRLGTIAAIVIVLYSRVISIATNNVNSQSTQYATQIASSSQTTPTLTGREK</sequence>
<comment type="caution">
    <text evidence="2">The sequence shown here is derived from an EMBL/GenBank/DDBJ whole genome shotgun (WGS) entry which is preliminary data.</text>
</comment>
<keyword evidence="1" id="KW-0812">Transmembrane</keyword>
<accession>A0ABT8QPA4</accession>
<keyword evidence="1" id="KW-1133">Transmembrane helix</keyword>
<keyword evidence="1" id="KW-0472">Membrane</keyword>
<name>A0ABT8QPA4_9FIRM</name>
<evidence type="ECO:0000256" key="1">
    <source>
        <dbReference type="SAM" id="Phobius"/>
    </source>
</evidence>
<protein>
    <submittedName>
        <fullName evidence="2">DUF4405 domain-containing protein</fullName>
    </submittedName>
</protein>
<organism evidence="2 3">
    <name type="scientific">Desulfosporosinus nitroreducens</name>
    <dbReference type="NCBI Taxonomy" id="2018668"/>
    <lineage>
        <taxon>Bacteria</taxon>
        <taxon>Bacillati</taxon>
        <taxon>Bacillota</taxon>
        <taxon>Clostridia</taxon>
        <taxon>Eubacteriales</taxon>
        <taxon>Desulfitobacteriaceae</taxon>
        <taxon>Desulfosporosinus</taxon>
    </lineage>
</organism>
<evidence type="ECO:0000313" key="3">
    <source>
        <dbReference type="Proteomes" id="UP001176021"/>
    </source>
</evidence>
<dbReference type="EMBL" id="JAMJEV010000004">
    <property type="protein sequence ID" value="MDO0822419.1"/>
    <property type="molecule type" value="Genomic_DNA"/>
</dbReference>